<evidence type="ECO:0000259" key="5">
    <source>
        <dbReference type="PROSITE" id="PS50835"/>
    </source>
</evidence>
<feature type="compositionally biased region" description="Low complexity" evidence="4">
    <location>
        <begin position="523"/>
        <end position="532"/>
    </location>
</feature>
<feature type="domain" description="Ig-like" evidence="5">
    <location>
        <begin position="129"/>
        <end position="203"/>
    </location>
</feature>
<dbReference type="GO" id="GO:0005886">
    <property type="term" value="C:plasma membrane"/>
    <property type="evidence" value="ECO:0007669"/>
    <property type="project" value="UniProtKB-SubCell"/>
</dbReference>
<dbReference type="InterPro" id="IPR003599">
    <property type="entry name" value="Ig_sub"/>
</dbReference>
<dbReference type="AlphaFoldDB" id="A0A8C8Y9G8"/>
<dbReference type="InterPro" id="IPR007110">
    <property type="entry name" value="Ig-like_dom"/>
</dbReference>
<dbReference type="Ensembl" id="ENSPLOT00000033193.1">
    <property type="protein sequence ID" value="ENSPLOP00000030071.1"/>
    <property type="gene ID" value="ENSPLOG00000021968.1"/>
</dbReference>
<evidence type="ECO:0000256" key="1">
    <source>
        <dbReference type="ARBA" id="ARBA00022729"/>
    </source>
</evidence>
<dbReference type="PROSITE" id="PS50835">
    <property type="entry name" value="IG_LIKE"/>
    <property type="match status" value="2"/>
</dbReference>
<evidence type="ECO:0000256" key="4">
    <source>
        <dbReference type="SAM" id="MobiDB-lite"/>
    </source>
</evidence>
<reference evidence="6" key="1">
    <citation type="submission" date="2025-08" db="UniProtKB">
        <authorList>
            <consortium name="Ensembl"/>
        </authorList>
    </citation>
    <scope>IDENTIFICATION</scope>
</reference>
<feature type="compositionally biased region" description="Pro residues" evidence="4">
    <location>
        <begin position="508"/>
        <end position="517"/>
    </location>
</feature>
<dbReference type="InterPro" id="IPR050412">
    <property type="entry name" value="Ig-like_Receptors_ImmuneReg"/>
</dbReference>
<dbReference type="GO" id="GO:0002764">
    <property type="term" value="P:immune response-regulating signaling pathway"/>
    <property type="evidence" value="ECO:0007669"/>
    <property type="project" value="TreeGrafter"/>
</dbReference>
<evidence type="ECO:0000256" key="3">
    <source>
        <dbReference type="ARBA" id="ARBA00023319"/>
    </source>
</evidence>
<name>A0A8C8Y9G8_PANLE</name>
<sequence>MGGSVRTQTLTALLCLGHPCNSPSDSFPGYLPKPSIRADPSPNVTSGTRVTIWCQASLQADVYYLYKERVSEPTSIEISQDSSNKASFSLGFMSLHNAGRYQCQYHSRNGWSQRSDLLPLVVTGVYSPPSLSAIPGPVVASGGNVSLSCSSQYPWQTFRLLKEGGADAPRPLELKFPREKRQALFPVGPVSISHGGTYRCYVSPASYPYAWSLPSDPLHLQVTGAYREPTLSAQPGSLVQAGDNLTLQCHSEAGFDTFALMKDEGLTPPVRLDGQPSPNFPLSLVSITHGGRYRCYGGHNLSSTWSAPSVPLDIFITGERPTPHISPGPSVSWGENVTLQCRSEIWLDTFYLSKEGSPAPPQHIRLQDTTAPYQANFNMSPVTSDREGTYRCHASSSTSPYLLSHPSDPLELLVSGEGPQSCPLYTSAESHVGEARKKTRKVGTHVPVEGVFLFSISGDVETRAICVKGSFPLGLCGGGRNLPAQGEADFQLPAGAADPEPQDRDPRAPTPPGQLPPPRRRPSAAASDAPPDVTYAQLNRLTLRRETSAPHSSQAGEPPEEPSVYAALAIR</sequence>
<dbReference type="Proteomes" id="UP000694399">
    <property type="component" value="Unassembled WGS sequence"/>
</dbReference>
<dbReference type="GO" id="GO:0007166">
    <property type="term" value="P:cell surface receptor signaling pathway"/>
    <property type="evidence" value="ECO:0007669"/>
    <property type="project" value="UniProtKB-ARBA"/>
</dbReference>
<evidence type="ECO:0000313" key="7">
    <source>
        <dbReference type="Proteomes" id="UP000694399"/>
    </source>
</evidence>
<keyword evidence="1" id="KW-0732">Signal</keyword>
<dbReference type="GeneTree" id="ENSGT01100000263478"/>
<dbReference type="Pfam" id="PF00047">
    <property type="entry name" value="ig"/>
    <property type="match status" value="1"/>
</dbReference>
<evidence type="ECO:0000313" key="6">
    <source>
        <dbReference type="Ensembl" id="ENSPLOP00000030071.1"/>
    </source>
</evidence>
<dbReference type="PANTHER" id="PTHR11738:SF88">
    <property type="entry name" value="IG-LIKE DOMAIN-CONTAINING PROTEIN"/>
    <property type="match status" value="1"/>
</dbReference>
<dbReference type="SUPFAM" id="SSF48726">
    <property type="entry name" value="Immunoglobulin"/>
    <property type="match status" value="4"/>
</dbReference>
<dbReference type="SMART" id="SM00408">
    <property type="entry name" value="IGc2"/>
    <property type="match status" value="4"/>
</dbReference>
<dbReference type="InterPro" id="IPR013783">
    <property type="entry name" value="Ig-like_fold"/>
</dbReference>
<accession>A0A8C8Y9G8</accession>
<evidence type="ECO:0000256" key="2">
    <source>
        <dbReference type="ARBA" id="ARBA00023157"/>
    </source>
</evidence>
<dbReference type="InterPro" id="IPR036179">
    <property type="entry name" value="Ig-like_dom_sf"/>
</dbReference>
<feature type="region of interest" description="Disordered" evidence="4">
    <location>
        <begin position="492"/>
        <end position="571"/>
    </location>
</feature>
<dbReference type="Pfam" id="PF13895">
    <property type="entry name" value="Ig_2"/>
    <property type="match status" value="1"/>
</dbReference>
<keyword evidence="2" id="KW-1015">Disulfide bond</keyword>
<dbReference type="PANTHER" id="PTHR11738">
    <property type="entry name" value="MHC CLASS I NK CELL RECEPTOR"/>
    <property type="match status" value="1"/>
</dbReference>
<keyword evidence="7" id="KW-1185">Reference proteome</keyword>
<keyword evidence="3" id="KW-0393">Immunoglobulin domain</keyword>
<feature type="domain" description="Ig-like" evidence="5">
    <location>
        <begin position="229"/>
        <end position="404"/>
    </location>
</feature>
<dbReference type="Gene3D" id="2.60.40.10">
    <property type="entry name" value="Immunoglobulins"/>
    <property type="match status" value="4"/>
</dbReference>
<dbReference type="InterPro" id="IPR003598">
    <property type="entry name" value="Ig_sub2"/>
</dbReference>
<dbReference type="InterPro" id="IPR013151">
    <property type="entry name" value="Immunoglobulin_dom"/>
</dbReference>
<protein>
    <recommendedName>
        <fullName evidence="5">Ig-like domain-containing protein</fullName>
    </recommendedName>
</protein>
<dbReference type="FunFam" id="2.60.40.10:FF:000049">
    <property type="entry name" value="Leukocyte immunoglobulin-like receptor subfamily B member 1"/>
    <property type="match status" value="4"/>
</dbReference>
<proteinExistence type="predicted"/>
<dbReference type="SMART" id="SM00409">
    <property type="entry name" value="IG"/>
    <property type="match status" value="4"/>
</dbReference>
<organism evidence="6 7">
    <name type="scientific">Panthera leo</name>
    <name type="common">Lion</name>
    <dbReference type="NCBI Taxonomy" id="9689"/>
    <lineage>
        <taxon>Eukaryota</taxon>
        <taxon>Metazoa</taxon>
        <taxon>Chordata</taxon>
        <taxon>Craniata</taxon>
        <taxon>Vertebrata</taxon>
        <taxon>Euteleostomi</taxon>
        <taxon>Mammalia</taxon>
        <taxon>Eutheria</taxon>
        <taxon>Laurasiatheria</taxon>
        <taxon>Carnivora</taxon>
        <taxon>Feliformia</taxon>
        <taxon>Felidae</taxon>
        <taxon>Pantherinae</taxon>
        <taxon>Panthera</taxon>
    </lineage>
</organism>
<reference evidence="6" key="2">
    <citation type="submission" date="2025-09" db="UniProtKB">
        <authorList>
            <consortium name="Ensembl"/>
        </authorList>
    </citation>
    <scope>IDENTIFICATION</scope>
</reference>